<reference evidence="2" key="1">
    <citation type="journal article" date="2023" name="G3 (Bethesda)">
        <title>A reference genome for the long-term kleptoplast-retaining sea slug Elysia crispata morphotype clarki.</title>
        <authorList>
            <person name="Eastman K.E."/>
            <person name="Pendleton A.L."/>
            <person name="Shaikh M.A."/>
            <person name="Suttiyut T."/>
            <person name="Ogas R."/>
            <person name="Tomko P."/>
            <person name="Gavelis G."/>
            <person name="Widhalm J.R."/>
            <person name="Wisecaver J.H."/>
        </authorList>
    </citation>
    <scope>NUCLEOTIDE SEQUENCE</scope>
    <source>
        <strain evidence="2">ECLA1</strain>
    </source>
</reference>
<gene>
    <name evidence="2" type="ORF">RRG08_038223</name>
</gene>
<dbReference type="AlphaFoldDB" id="A0AAE1AMV3"/>
<protein>
    <submittedName>
        <fullName evidence="2">Uncharacterized protein</fullName>
    </submittedName>
</protein>
<evidence type="ECO:0000313" key="3">
    <source>
        <dbReference type="Proteomes" id="UP001283361"/>
    </source>
</evidence>
<evidence type="ECO:0000313" key="2">
    <source>
        <dbReference type="EMBL" id="KAK3790732.1"/>
    </source>
</evidence>
<name>A0AAE1AMV3_9GAST</name>
<proteinExistence type="predicted"/>
<accession>A0AAE1AMV3</accession>
<organism evidence="2 3">
    <name type="scientific">Elysia crispata</name>
    <name type="common">lettuce slug</name>
    <dbReference type="NCBI Taxonomy" id="231223"/>
    <lineage>
        <taxon>Eukaryota</taxon>
        <taxon>Metazoa</taxon>
        <taxon>Spiralia</taxon>
        <taxon>Lophotrochozoa</taxon>
        <taxon>Mollusca</taxon>
        <taxon>Gastropoda</taxon>
        <taxon>Heterobranchia</taxon>
        <taxon>Euthyneura</taxon>
        <taxon>Panpulmonata</taxon>
        <taxon>Sacoglossa</taxon>
        <taxon>Placobranchoidea</taxon>
        <taxon>Plakobranchidae</taxon>
        <taxon>Elysia</taxon>
    </lineage>
</organism>
<dbReference type="Proteomes" id="UP001283361">
    <property type="component" value="Unassembled WGS sequence"/>
</dbReference>
<keyword evidence="3" id="KW-1185">Reference proteome</keyword>
<comment type="caution">
    <text evidence="2">The sequence shown here is derived from an EMBL/GenBank/DDBJ whole genome shotgun (WGS) entry which is preliminary data.</text>
</comment>
<evidence type="ECO:0000256" key="1">
    <source>
        <dbReference type="SAM" id="MobiDB-lite"/>
    </source>
</evidence>
<sequence length="155" mass="17288">MGGPGWERNSQFEPRLSSRSPAQRPCGELRPTGWLERQRRVAGSSKREGKHPLDVFAARLTGWMSHVWCMKHKHTAITKVLIKFEDQIVIKRLSVRPSASWSYYITGCGGIAQRVPNGQSIRERVNTAGDTAPALPQTSVIRLWGGSTGIPVKDR</sequence>
<feature type="region of interest" description="Disordered" evidence="1">
    <location>
        <begin position="1"/>
        <end position="48"/>
    </location>
</feature>
<dbReference type="EMBL" id="JAWDGP010001519">
    <property type="protein sequence ID" value="KAK3790732.1"/>
    <property type="molecule type" value="Genomic_DNA"/>
</dbReference>
<feature type="compositionally biased region" description="Polar residues" evidence="1">
    <location>
        <begin position="8"/>
        <end position="21"/>
    </location>
</feature>